<evidence type="ECO:0000256" key="2">
    <source>
        <dbReference type="SAM" id="SignalP"/>
    </source>
</evidence>
<protein>
    <submittedName>
        <fullName evidence="3">Uncharacterized protein</fullName>
    </submittedName>
</protein>
<accession>A0ABR0I0W6</accession>
<feature type="compositionally biased region" description="Polar residues" evidence="1">
    <location>
        <begin position="40"/>
        <end position="55"/>
    </location>
</feature>
<dbReference type="GeneID" id="87925293"/>
<sequence length="55" mass="5829">MKTAILLAVLFVGTSSLPVAPSLEAKEIQDHNVHPAGAWQSPTVDATSTRAQWVS</sequence>
<evidence type="ECO:0000313" key="3">
    <source>
        <dbReference type="EMBL" id="KAK4673812.1"/>
    </source>
</evidence>
<dbReference type="Proteomes" id="UP001326199">
    <property type="component" value="Unassembled WGS sequence"/>
</dbReference>
<name>A0ABR0I0W6_9PEZI</name>
<feature type="chain" id="PRO_5045595027" evidence="2">
    <location>
        <begin position="17"/>
        <end position="55"/>
    </location>
</feature>
<comment type="caution">
    <text evidence="3">The sequence shown here is derived from an EMBL/GenBank/DDBJ whole genome shotgun (WGS) entry which is preliminary data.</text>
</comment>
<evidence type="ECO:0000256" key="1">
    <source>
        <dbReference type="SAM" id="MobiDB-lite"/>
    </source>
</evidence>
<gene>
    <name evidence="3" type="ORF">QC763_0017860</name>
</gene>
<evidence type="ECO:0000313" key="4">
    <source>
        <dbReference type="Proteomes" id="UP001326199"/>
    </source>
</evidence>
<feature type="signal peptide" evidence="2">
    <location>
        <begin position="1"/>
        <end position="16"/>
    </location>
</feature>
<dbReference type="EMBL" id="JAFFHB010000001">
    <property type="protein sequence ID" value="KAK4673812.1"/>
    <property type="molecule type" value="Genomic_DNA"/>
</dbReference>
<keyword evidence="4" id="KW-1185">Reference proteome</keyword>
<dbReference type="RefSeq" id="XP_062771134.1">
    <property type="nucleotide sequence ID" value="XM_062905348.1"/>
</dbReference>
<feature type="region of interest" description="Disordered" evidence="1">
    <location>
        <begin position="35"/>
        <end position="55"/>
    </location>
</feature>
<reference evidence="3 4" key="1">
    <citation type="journal article" date="2023" name="bioRxiv">
        <title>High-quality genome assemblies of four members of thePodospora anserinaspecies complex.</title>
        <authorList>
            <person name="Ament-Velasquez S.L."/>
            <person name="Vogan A.A."/>
            <person name="Wallerman O."/>
            <person name="Hartmann F."/>
            <person name="Gautier V."/>
            <person name="Silar P."/>
            <person name="Giraud T."/>
            <person name="Johannesson H."/>
        </authorList>
    </citation>
    <scope>NUCLEOTIDE SEQUENCE [LARGE SCALE GENOMIC DNA]</scope>
    <source>
        <strain evidence="3 4">CBS 411.78</strain>
    </source>
</reference>
<organism evidence="3 4">
    <name type="scientific">Podospora pseudopauciseta</name>
    <dbReference type="NCBI Taxonomy" id="2093780"/>
    <lineage>
        <taxon>Eukaryota</taxon>
        <taxon>Fungi</taxon>
        <taxon>Dikarya</taxon>
        <taxon>Ascomycota</taxon>
        <taxon>Pezizomycotina</taxon>
        <taxon>Sordariomycetes</taxon>
        <taxon>Sordariomycetidae</taxon>
        <taxon>Sordariales</taxon>
        <taxon>Podosporaceae</taxon>
        <taxon>Podospora</taxon>
    </lineage>
</organism>
<proteinExistence type="predicted"/>
<keyword evidence="2" id="KW-0732">Signal</keyword>